<name>W1YGS9_9ZZZZ</name>
<feature type="non-terminal residue" evidence="2">
    <location>
        <position position="1"/>
    </location>
</feature>
<feature type="transmembrane region" description="Helical" evidence="1">
    <location>
        <begin position="6"/>
        <end position="25"/>
    </location>
</feature>
<evidence type="ECO:0000256" key="1">
    <source>
        <dbReference type="SAM" id="Phobius"/>
    </source>
</evidence>
<feature type="transmembrane region" description="Helical" evidence="1">
    <location>
        <begin position="129"/>
        <end position="151"/>
    </location>
</feature>
<protein>
    <submittedName>
        <fullName evidence="2">Uncharacterized protein</fullName>
    </submittedName>
</protein>
<feature type="transmembrane region" description="Helical" evidence="1">
    <location>
        <begin position="61"/>
        <end position="82"/>
    </location>
</feature>
<accession>W1YGS9</accession>
<feature type="transmembrane region" description="Helical" evidence="1">
    <location>
        <begin position="89"/>
        <end position="109"/>
    </location>
</feature>
<dbReference type="EMBL" id="AZMM01004385">
    <property type="protein sequence ID" value="ETJ41692.1"/>
    <property type="molecule type" value="Genomic_DNA"/>
</dbReference>
<feature type="transmembrane region" description="Helical" evidence="1">
    <location>
        <begin position="37"/>
        <end position="55"/>
    </location>
</feature>
<comment type="caution">
    <text evidence="2">The sequence shown here is derived from an EMBL/GenBank/DDBJ whole genome shotgun (WGS) entry which is preliminary data.</text>
</comment>
<keyword evidence="1" id="KW-0472">Membrane</keyword>
<keyword evidence="1" id="KW-1133">Transmembrane helix</keyword>
<sequence>GEMVERTLLFGILLFIVLFILNSKLTTISNKKLSSKLSVFFGILTLLFLAVGGISNEFSDIAVVTFILTLISMGISAVQYIVKILNGKVDVFLAFFFLTIVLCEVYIRIDPYGSFIYFLFNKSVDIHKYEIYAIIGFIIFLSIKIFAGIFFKKELNFLDKNYFQVKDGKGK</sequence>
<organism evidence="2">
    <name type="scientific">human gut metagenome</name>
    <dbReference type="NCBI Taxonomy" id="408170"/>
    <lineage>
        <taxon>unclassified sequences</taxon>
        <taxon>metagenomes</taxon>
        <taxon>organismal metagenomes</taxon>
    </lineage>
</organism>
<dbReference type="AlphaFoldDB" id="W1YGS9"/>
<evidence type="ECO:0000313" key="2">
    <source>
        <dbReference type="EMBL" id="ETJ41692.1"/>
    </source>
</evidence>
<keyword evidence="1" id="KW-0812">Transmembrane</keyword>
<proteinExistence type="predicted"/>
<reference evidence="2" key="1">
    <citation type="submission" date="2013-12" db="EMBL/GenBank/DDBJ databases">
        <title>A Varibaculum cambriense genome reconstructed from a premature infant gut community with otherwise low bacterial novelty that shifts toward anaerobic metabolism during the third week of life.</title>
        <authorList>
            <person name="Brown C.T."/>
            <person name="Sharon I."/>
            <person name="Thomas B.C."/>
            <person name="Castelle C.J."/>
            <person name="Morowitz M.J."/>
            <person name="Banfield J.F."/>
        </authorList>
    </citation>
    <scope>NUCLEOTIDE SEQUENCE</scope>
</reference>
<gene>
    <name evidence="2" type="ORF">Q604_UNBC04385G0002</name>
</gene>